<comment type="caution">
    <text evidence="1">The sequence shown here is derived from an EMBL/GenBank/DDBJ whole genome shotgun (WGS) entry which is preliminary data.</text>
</comment>
<name>A0A9W6GLF8_9FUSO</name>
<dbReference type="Proteomes" id="UP001144471">
    <property type="component" value="Unassembled WGS sequence"/>
</dbReference>
<organism evidence="1 2">
    <name type="scientific">Propionigenium maris DSM 9537</name>
    <dbReference type="NCBI Taxonomy" id="1123000"/>
    <lineage>
        <taxon>Bacteria</taxon>
        <taxon>Fusobacteriati</taxon>
        <taxon>Fusobacteriota</taxon>
        <taxon>Fusobacteriia</taxon>
        <taxon>Fusobacteriales</taxon>
        <taxon>Fusobacteriaceae</taxon>
        <taxon>Propionigenium</taxon>
    </lineage>
</organism>
<dbReference type="AlphaFoldDB" id="A0A9W6GLF8"/>
<evidence type="ECO:0000313" key="1">
    <source>
        <dbReference type="EMBL" id="GLI56320.1"/>
    </source>
</evidence>
<protein>
    <submittedName>
        <fullName evidence="1">Uncharacterized protein</fullName>
    </submittedName>
</protein>
<accession>A0A9W6GLF8</accession>
<keyword evidence="2" id="KW-1185">Reference proteome</keyword>
<dbReference type="RefSeq" id="WP_281835394.1">
    <property type="nucleotide sequence ID" value="NZ_BSDY01000007.1"/>
</dbReference>
<evidence type="ECO:0000313" key="2">
    <source>
        <dbReference type="Proteomes" id="UP001144471"/>
    </source>
</evidence>
<dbReference type="EMBL" id="BSDY01000007">
    <property type="protein sequence ID" value="GLI56320.1"/>
    <property type="molecule type" value="Genomic_DNA"/>
</dbReference>
<sequence length="167" mass="19300">MGVLIALLILLVFNFLVMPRVSNYLSRSVSILVIDDFLLEKIKFSEEREGPTTPEEKRYIFKDLTGNFPKKSSVRRKMSLEGILHEKTSSEKRLPFSKKELLYKYPFILKSGEKVFLGEVETHISGSLTSYIISITREVDELMGATSAEYRRYLKGLIASRKRRSRN</sequence>
<reference evidence="1" key="1">
    <citation type="submission" date="2022-12" db="EMBL/GenBank/DDBJ databases">
        <title>Reference genome sequencing for broad-spectrum identification of bacterial and archaeal isolates by mass spectrometry.</title>
        <authorList>
            <person name="Sekiguchi Y."/>
            <person name="Tourlousse D.M."/>
        </authorList>
    </citation>
    <scope>NUCLEOTIDE SEQUENCE</scope>
    <source>
        <strain evidence="1">10succ1</strain>
    </source>
</reference>
<proteinExistence type="predicted"/>
<gene>
    <name evidence="1" type="ORF">PM10SUCC1_18340</name>
</gene>